<reference evidence="2 3" key="1">
    <citation type="journal article" date="2021" name="Commun. Biol.">
        <title>The genome of Shorea leprosula (Dipterocarpaceae) highlights the ecological relevance of drought in aseasonal tropical rainforests.</title>
        <authorList>
            <person name="Ng K.K.S."/>
            <person name="Kobayashi M.J."/>
            <person name="Fawcett J.A."/>
            <person name="Hatakeyama M."/>
            <person name="Paape T."/>
            <person name="Ng C.H."/>
            <person name="Ang C.C."/>
            <person name="Tnah L.H."/>
            <person name="Lee C.T."/>
            <person name="Nishiyama T."/>
            <person name="Sese J."/>
            <person name="O'Brien M.J."/>
            <person name="Copetti D."/>
            <person name="Mohd Noor M.I."/>
            <person name="Ong R.C."/>
            <person name="Putra M."/>
            <person name="Sireger I.Z."/>
            <person name="Indrioko S."/>
            <person name="Kosugi Y."/>
            <person name="Izuno A."/>
            <person name="Isagi Y."/>
            <person name="Lee S.L."/>
            <person name="Shimizu K.K."/>
        </authorList>
    </citation>
    <scope>NUCLEOTIDE SEQUENCE [LARGE SCALE GENOMIC DNA]</scope>
    <source>
        <strain evidence="2">214</strain>
    </source>
</reference>
<organism evidence="2 3">
    <name type="scientific">Rubroshorea leprosula</name>
    <dbReference type="NCBI Taxonomy" id="152421"/>
    <lineage>
        <taxon>Eukaryota</taxon>
        <taxon>Viridiplantae</taxon>
        <taxon>Streptophyta</taxon>
        <taxon>Embryophyta</taxon>
        <taxon>Tracheophyta</taxon>
        <taxon>Spermatophyta</taxon>
        <taxon>Magnoliopsida</taxon>
        <taxon>eudicotyledons</taxon>
        <taxon>Gunneridae</taxon>
        <taxon>Pentapetalae</taxon>
        <taxon>rosids</taxon>
        <taxon>malvids</taxon>
        <taxon>Malvales</taxon>
        <taxon>Dipterocarpaceae</taxon>
        <taxon>Rubroshorea</taxon>
    </lineage>
</organism>
<dbReference type="Proteomes" id="UP001054252">
    <property type="component" value="Unassembled WGS sequence"/>
</dbReference>
<evidence type="ECO:0000313" key="2">
    <source>
        <dbReference type="EMBL" id="GKV44687.1"/>
    </source>
</evidence>
<dbReference type="EMBL" id="BPVZ01000184">
    <property type="protein sequence ID" value="GKV44687.1"/>
    <property type="molecule type" value="Genomic_DNA"/>
</dbReference>
<feature type="compositionally biased region" description="Pro residues" evidence="1">
    <location>
        <begin position="30"/>
        <end position="51"/>
    </location>
</feature>
<evidence type="ECO:0000256" key="1">
    <source>
        <dbReference type="SAM" id="MobiDB-lite"/>
    </source>
</evidence>
<keyword evidence="3" id="KW-1185">Reference proteome</keyword>
<comment type="caution">
    <text evidence="2">The sequence shown here is derived from an EMBL/GenBank/DDBJ whole genome shotgun (WGS) entry which is preliminary data.</text>
</comment>
<evidence type="ECO:0000313" key="3">
    <source>
        <dbReference type="Proteomes" id="UP001054252"/>
    </source>
</evidence>
<name>A0AAV5M5I6_9ROSI</name>
<feature type="region of interest" description="Disordered" evidence="1">
    <location>
        <begin position="29"/>
        <end position="75"/>
    </location>
</feature>
<protein>
    <submittedName>
        <fullName evidence="2">Uncharacterized protein</fullName>
    </submittedName>
</protein>
<accession>A0AAV5M5I6</accession>
<gene>
    <name evidence="2" type="ORF">SLEP1_g51847</name>
</gene>
<sequence length="75" mass="8308">MLNVPSKSCLPFHSPKQSLVLVSFHLLSPSPVPRPSPAPHRPAPRCPAPRRPAPRRPAPRRPAPRRLLSPLPYSD</sequence>
<feature type="compositionally biased region" description="Low complexity" evidence="1">
    <location>
        <begin position="65"/>
        <end position="75"/>
    </location>
</feature>
<dbReference type="AlphaFoldDB" id="A0AAV5M5I6"/>
<proteinExistence type="predicted"/>
<feature type="compositionally biased region" description="Basic residues" evidence="1">
    <location>
        <begin position="52"/>
        <end position="64"/>
    </location>
</feature>